<dbReference type="GO" id="GO:0002144">
    <property type="term" value="C:cytosolic tRNA wobble base thiouridylase complex"/>
    <property type="evidence" value="ECO:0007669"/>
    <property type="project" value="TreeGrafter"/>
</dbReference>
<evidence type="ECO:0000256" key="2">
    <source>
        <dbReference type="ARBA" id="ARBA00001966"/>
    </source>
</evidence>
<dbReference type="GO" id="GO:0046872">
    <property type="term" value="F:metal ion binding"/>
    <property type="evidence" value="ECO:0007669"/>
    <property type="project" value="UniProtKB-KW"/>
</dbReference>
<dbReference type="InterPro" id="IPR035107">
    <property type="entry name" value="tRNA_thiolation_TtcA_Ctu1"/>
</dbReference>
<evidence type="ECO:0000256" key="11">
    <source>
        <dbReference type="ARBA" id="ARBA00023014"/>
    </source>
</evidence>
<keyword evidence="11" id="KW-0411">Iron-sulfur</keyword>
<evidence type="ECO:0000313" key="14">
    <source>
        <dbReference type="Proteomes" id="UP000002061"/>
    </source>
</evidence>
<dbReference type="InterPro" id="IPR001763">
    <property type="entry name" value="Rhodanese-like_dom"/>
</dbReference>
<keyword evidence="14" id="KW-1185">Reference proteome</keyword>
<dbReference type="GO" id="GO:0002143">
    <property type="term" value="P:tRNA wobble position uridine thiolation"/>
    <property type="evidence" value="ECO:0007669"/>
    <property type="project" value="TreeGrafter"/>
</dbReference>
<dbReference type="PIRSF" id="PIRSF004976">
    <property type="entry name" value="ATPase_YdaO"/>
    <property type="match status" value="1"/>
</dbReference>
<gene>
    <name evidence="13" type="ordered locus">Metin_0254</name>
</gene>
<dbReference type="GO" id="GO:0005524">
    <property type="term" value="F:ATP binding"/>
    <property type="evidence" value="ECO:0007669"/>
    <property type="project" value="UniProtKB-KW"/>
</dbReference>
<dbReference type="EMBL" id="CP002009">
    <property type="protein sequence ID" value="ADG12924.1"/>
    <property type="molecule type" value="Genomic_DNA"/>
</dbReference>
<dbReference type="KEGG" id="mif:Metin_0254"/>
<dbReference type="Proteomes" id="UP000002061">
    <property type="component" value="Chromosome"/>
</dbReference>
<accession>D5VQS1</accession>
<reference evidence="13" key="1">
    <citation type="submission" date="2010-04" db="EMBL/GenBank/DDBJ databases">
        <title>Complete sequence of Methanocaldococcus infernus ME.</title>
        <authorList>
            <consortium name="US DOE Joint Genome Institute"/>
            <person name="Lucas S."/>
            <person name="Copeland A."/>
            <person name="Lapidus A."/>
            <person name="Cheng J.-F."/>
            <person name="Bruce D."/>
            <person name="Goodwin L."/>
            <person name="Pitluck S."/>
            <person name="Munk A.C."/>
            <person name="Detter J.C."/>
            <person name="Han C."/>
            <person name="Tapia R."/>
            <person name="Land M."/>
            <person name="Hauser L."/>
            <person name="Kyrpides N."/>
            <person name="Mikhailova N."/>
            <person name="Sieprawska-Lupa M."/>
            <person name="Whitman W.B."/>
            <person name="Woyke T."/>
        </authorList>
    </citation>
    <scope>NUCLEOTIDE SEQUENCE [LARGE SCALE GENOMIC DNA]</scope>
    <source>
        <strain evidence="13">ME</strain>
    </source>
</reference>
<comment type="cofactor">
    <cofactor evidence="1">
        <name>Mg(2+)</name>
        <dbReference type="ChEBI" id="CHEBI:18420"/>
    </cofactor>
</comment>
<dbReference type="InterPro" id="IPR011063">
    <property type="entry name" value="TilS/TtcA_N"/>
</dbReference>
<dbReference type="eggNOG" id="arCOG00042">
    <property type="taxonomic scope" value="Archaea"/>
</dbReference>
<evidence type="ECO:0000256" key="6">
    <source>
        <dbReference type="ARBA" id="ARBA00022741"/>
    </source>
</evidence>
<evidence type="ECO:0000256" key="4">
    <source>
        <dbReference type="ARBA" id="ARBA00022679"/>
    </source>
</evidence>
<evidence type="ECO:0000256" key="10">
    <source>
        <dbReference type="ARBA" id="ARBA00023004"/>
    </source>
</evidence>
<dbReference type="PANTHER" id="PTHR11807">
    <property type="entry name" value="ATPASES OF THE PP SUPERFAMILY-RELATED"/>
    <property type="match status" value="1"/>
</dbReference>
<dbReference type="Gene3D" id="3.40.50.620">
    <property type="entry name" value="HUPs"/>
    <property type="match status" value="1"/>
</dbReference>
<dbReference type="GO" id="GO:0051539">
    <property type="term" value="F:4 iron, 4 sulfur cluster binding"/>
    <property type="evidence" value="ECO:0007669"/>
    <property type="project" value="UniProtKB-KW"/>
</dbReference>
<organism evidence="13 14">
    <name type="scientific">Methanocaldococcus infernus (strain DSM 11812 / JCM 15783 / ME)</name>
    <dbReference type="NCBI Taxonomy" id="573063"/>
    <lineage>
        <taxon>Archaea</taxon>
        <taxon>Methanobacteriati</taxon>
        <taxon>Methanobacteriota</taxon>
        <taxon>Methanomada group</taxon>
        <taxon>Methanococci</taxon>
        <taxon>Methanococcales</taxon>
        <taxon>Methanocaldococcaceae</taxon>
        <taxon>Methanocaldococcus</taxon>
    </lineage>
</organism>
<name>D5VQS1_METIM</name>
<dbReference type="STRING" id="573063.Metin_0254"/>
<evidence type="ECO:0000256" key="8">
    <source>
        <dbReference type="ARBA" id="ARBA00022840"/>
    </source>
</evidence>
<evidence type="ECO:0000259" key="12">
    <source>
        <dbReference type="PROSITE" id="PS50206"/>
    </source>
</evidence>
<dbReference type="PROSITE" id="PS50206">
    <property type="entry name" value="RHODANESE_3"/>
    <property type="match status" value="1"/>
</dbReference>
<protein>
    <submittedName>
        <fullName evidence="13">PP-loop domain protein</fullName>
    </submittedName>
</protein>
<dbReference type="PROSITE" id="PS01263">
    <property type="entry name" value="UPF0021"/>
    <property type="match status" value="1"/>
</dbReference>
<dbReference type="GO" id="GO:0000049">
    <property type="term" value="F:tRNA binding"/>
    <property type="evidence" value="ECO:0007669"/>
    <property type="project" value="TreeGrafter"/>
</dbReference>
<dbReference type="InterPro" id="IPR020554">
    <property type="entry name" value="UPF0021_CS"/>
</dbReference>
<keyword evidence="10" id="KW-0408">Iron</keyword>
<proteinExistence type="predicted"/>
<keyword evidence="3" id="KW-0004">4Fe-4S</keyword>
<evidence type="ECO:0000256" key="3">
    <source>
        <dbReference type="ARBA" id="ARBA00022485"/>
    </source>
</evidence>
<dbReference type="AlphaFoldDB" id="D5VQS1"/>
<feature type="domain" description="Rhodanese" evidence="12">
    <location>
        <begin position="39"/>
        <end position="96"/>
    </location>
</feature>
<comment type="cofactor">
    <cofactor evidence="2">
        <name>[4Fe-4S] cluster</name>
        <dbReference type="ChEBI" id="CHEBI:49883"/>
    </cofactor>
</comment>
<dbReference type="SUPFAM" id="SSF52402">
    <property type="entry name" value="Adenine nucleotide alpha hydrolases-like"/>
    <property type="match status" value="1"/>
</dbReference>
<keyword evidence="4" id="KW-0808">Transferase</keyword>
<keyword evidence="6" id="KW-0547">Nucleotide-binding</keyword>
<dbReference type="OrthoDB" id="33422at2157"/>
<dbReference type="GeneID" id="9131254"/>
<evidence type="ECO:0000256" key="9">
    <source>
        <dbReference type="ARBA" id="ARBA00022842"/>
    </source>
</evidence>
<keyword evidence="7" id="KW-0862">Zinc</keyword>
<dbReference type="FunFam" id="3.40.50.620:FF:000174">
    <property type="entry name" value="ATPase, PP-loop superfamily"/>
    <property type="match status" value="1"/>
</dbReference>
<dbReference type="PANTHER" id="PTHR11807:SF27">
    <property type="entry name" value="TRNA-5-METHYLURIDINE(54) 2-SULFURTRANSFERASE"/>
    <property type="match status" value="1"/>
</dbReference>
<dbReference type="InterPro" id="IPR014729">
    <property type="entry name" value="Rossmann-like_a/b/a_fold"/>
</dbReference>
<evidence type="ECO:0000256" key="7">
    <source>
        <dbReference type="ARBA" id="ARBA00022833"/>
    </source>
</evidence>
<keyword evidence="9" id="KW-0460">Magnesium</keyword>
<dbReference type="RefSeq" id="WP_013099670.1">
    <property type="nucleotide sequence ID" value="NC_014122.1"/>
</dbReference>
<evidence type="ECO:0000256" key="5">
    <source>
        <dbReference type="ARBA" id="ARBA00022723"/>
    </source>
</evidence>
<keyword evidence="8" id="KW-0067">ATP-binding</keyword>
<dbReference type="Pfam" id="PF01171">
    <property type="entry name" value="ATP_bind_3"/>
    <property type="match status" value="1"/>
</dbReference>
<sequence>MLKCFCGKESYIKVTYPKVKYLCKEHFIEYFENRVKRSIEKFKMLSKDEKILVPISGGKDSHAAAYILKKLGYDIELFHINLGISNFSEISLEKVKELSNFINAKLHIVNLKEITGKTIEDVKGKKCSICGITKRYLMNKFGYEHGFDTIVTGHNMDDELSFMLNNLLGWNIRYLAKHLPVLPAHDKFLKKVKIFYEIEEKYIKAYADALNIPYTTVKCKYAKKAITIRHREYLNKLEEEKPGIKYHFLYGYLKNRELFEVEKDFKFRECEICGMTSASKICSFCRVWRR</sequence>
<dbReference type="HOGENOM" id="CLU_026481_1_1_2"/>
<evidence type="ECO:0000313" key="13">
    <source>
        <dbReference type="EMBL" id="ADG12924.1"/>
    </source>
</evidence>
<keyword evidence="5" id="KW-0479">Metal-binding</keyword>
<dbReference type="GO" id="GO:0016740">
    <property type="term" value="F:transferase activity"/>
    <property type="evidence" value="ECO:0007669"/>
    <property type="project" value="UniProtKB-KW"/>
</dbReference>
<evidence type="ECO:0000256" key="1">
    <source>
        <dbReference type="ARBA" id="ARBA00001946"/>
    </source>
</evidence>